<proteinExistence type="predicted"/>
<feature type="compositionally biased region" description="Basic residues" evidence="1">
    <location>
        <begin position="79"/>
        <end position="92"/>
    </location>
</feature>
<feature type="region of interest" description="Disordered" evidence="1">
    <location>
        <begin position="1"/>
        <end position="23"/>
    </location>
</feature>
<feature type="region of interest" description="Disordered" evidence="1">
    <location>
        <begin position="42"/>
        <end position="92"/>
    </location>
</feature>
<dbReference type="AlphaFoldDB" id="A0A7S4GG19"/>
<feature type="compositionally biased region" description="Basic residues" evidence="1">
    <location>
        <begin position="1"/>
        <end position="22"/>
    </location>
</feature>
<accession>A0A7S4GG19</accession>
<reference evidence="2" key="1">
    <citation type="submission" date="2021-01" db="EMBL/GenBank/DDBJ databases">
        <authorList>
            <person name="Corre E."/>
            <person name="Pelletier E."/>
            <person name="Niang G."/>
            <person name="Scheremetjew M."/>
            <person name="Finn R."/>
            <person name="Kale V."/>
            <person name="Holt S."/>
            <person name="Cochrane G."/>
            <person name="Meng A."/>
            <person name="Brown T."/>
            <person name="Cohen L."/>
        </authorList>
    </citation>
    <scope>NUCLEOTIDE SEQUENCE</scope>
    <source>
        <strain evidence="2">CCMP1594</strain>
    </source>
</reference>
<sequence>MPKKKVSKKMKYKQAKKKHFKKVQQGLEKKYQRSAQYRQAIQVGKIHRGEEEAVGKKRVRPPPDRESKTYDEVPEPPTKKRRVCGPPVKPKKPFVIRDRRIVGASKRVRAYDSHSF</sequence>
<protein>
    <submittedName>
        <fullName evidence="2">Uncharacterized protein</fullName>
    </submittedName>
</protein>
<evidence type="ECO:0000256" key="1">
    <source>
        <dbReference type="SAM" id="MobiDB-lite"/>
    </source>
</evidence>
<dbReference type="EMBL" id="HBJA01137647">
    <property type="protein sequence ID" value="CAE0836006.1"/>
    <property type="molecule type" value="Transcribed_RNA"/>
</dbReference>
<feature type="compositionally biased region" description="Basic and acidic residues" evidence="1">
    <location>
        <begin position="47"/>
        <end position="71"/>
    </location>
</feature>
<name>A0A7S4GG19_9EUGL</name>
<gene>
    <name evidence="2" type="ORF">EGYM00163_LOCUS47360</name>
</gene>
<organism evidence="2">
    <name type="scientific">Eutreptiella gymnastica</name>
    <dbReference type="NCBI Taxonomy" id="73025"/>
    <lineage>
        <taxon>Eukaryota</taxon>
        <taxon>Discoba</taxon>
        <taxon>Euglenozoa</taxon>
        <taxon>Euglenida</taxon>
        <taxon>Spirocuta</taxon>
        <taxon>Euglenophyceae</taxon>
        <taxon>Eutreptiales</taxon>
        <taxon>Eutreptiaceae</taxon>
        <taxon>Eutreptiella</taxon>
    </lineage>
</organism>
<evidence type="ECO:0000313" key="2">
    <source>
        <dbReference type="EMBL" id="CAE0836006.1"/>
    </source>
</evidence>